<reference evidence="2 3" key="1">
    <citation type="submission" date="2019-06" db="EMBL/GenBank/DDBJ databases">
        <title>Streptomyces sporangiiformans sp. nov., a novel actinomycete isolated from soil in Mount Song.</title>
        <authorList>
            <person name="Han L."/>
        </authorList>
    </citation>
    <scope>NUCLEOTIDE SEQUENCE [LARGE SCALE GENOMIC DNA]</scope>
    <source>
        <strain evidence="2 3">NEAU-SSA 1</strain>
    </source>
</reference>
<dbReference type="Proteomes" id="UP000317378">
    <property type="component" value="Unassembled WGS sequence"/>
</dbReference>
<evidence type="ECO:0000256" key="1">
    <source>
        <dbReference type="SAM" id="MobiDB-lite"/>
    </source>
</evidence>
<dbReference type="AlphaFoldDB" id="A0A505DM97"/>
<dbReference type="EMBL" id="VCHX02000102">
    <property type="protein sequence ID" value="TPQ21986.1"/>
    <property type="molecule type" value="Genomic_DNA"/>
</dbReference>
<feature type="compositionally biased region" description="Polar residues" evidence="1">
    <location>
        <begin position="196"/>
        <end position="218"/>
    </location>
</feature>
<name>A0A505DM97_9ACTN</name>
<feature type="compositionally biased region" description="Basic residues" evidence="1">
    <location>
        <begin position="163"/>
        <end position="180"/>
    </location>
</feature>
<proteinExistence type="predicted"/>
<comment type="caution">
    <text evidence="2">The sequence shown here is derived from an EMBL/GenBank/DDBJ whole genome shotgun (WGS) entry which is preliminary data.</text>
</comment>
<evidence type="ECO:0000313" key="3">
    <source>
        <dbReference type="Proteomes" id="UP000317378"/>
    </source>
</evidence>
<gene>
    <name evidence="2" type="ORF">FGD71_011960</name>
</gene>
<feature type="region of interest" description="Disordered" evidence="1">
    <location>
        <begin position="138"/>
        <end position="218"/>
    </location>
</feature>
<evidence type="ECO:0000313" key="2">
    <source>
        <dbReference type="EMBL" id="TPQ21986.1"/>
    </source>
</evidence>
<organism evidence="2 3">
    <name type="scientific">Streptomyces sporangiiformans</name>
    <dbReference type="NCBI Taxonomy" id="2315329"/>
    <lineage>
        <taxon>Bacteria</taxon>
        <taxon>Bacillati</taxon>
        <taxon>Actinomycetota</taxon>
        <taxon>Actinomycetes</taxon>
        <taxon>Kitasatosporales</taxon>
        <taxon>Streptomycetaceae</taxon>
        <taxon>Streptomyces</taxon>
    </lineage>
</organism>
<protein>
    <submittedName>
        <fullName evidence="2">Uncharacterized protein</fullName>
    </submittedName>
</protein>
<keyword evidence="3" id="KW-1185">Reference proteome</keyword>
<sequence length="218" mass="24246">MANSRKRAAHPAARPTVQLPQDEWLTRPPADELPAVCGKFGITVPADAAGDLKTAKFRQDSHYLTDDWIAVHKPIRSHNEGIHGRLKSDELDIGNPKHRQARGQVAQTLLVALMATAGNLDILETWLYQRTGTQLTDTDYTDTIPHQPAQTEKSPPVGIGRPPAHRHPTHGHRLHGHHPPPTRTDREIPARRDRTAASNHRMSPHTKNNPNTRSRPAP</sequence>
<feature type="compositionally biased region" description="Basic and acidic residues" evidence="1">
    <location>
        <begin position="183"/>
        <end position="195"/>
    </location>
</feature>
<accession>A0A505DM97</accession>